<evidence type="ECO:0000256" key="1">
    <source>
        <dbReference type="SAM" id="SignalP"/>
    </source>
</evidence>
<keyword evidence="1" id="KW-0732">Signal</keyword>
<protein>
    <submittedName>
        <fullName evidence="4">Secreted protein</fullName>
    </submittedName>
</protein>
<evidence type="ECO:0000313" key="3">
    <source>
        <dbReference type="Proteomes" id="UP000271162"/>
    </source>
</evidence>
<dbReference type="WBParaSite" id="NBR_0001013901-mRNA-1">
    <property type="protein sequence ID" value="NBR_0001013901-mRNA-1"/>
    <property type="gene ID" value="NBR_0001013901"/>
</dbReference>
<reference evidence="2 3" key="2">
    <citation type="submission" date="2018-11" db="EMBL/GenBank/DDBJ databases">
        <authorList>
            <consortium name="Pathogen Informatics"/>
        </authorList>
    </citation>
    <scope>NUCLEOTIDE SEQUENCE [LARGE SCALE GENOMIC DNA]</scope>
</reference>
<proteinExistence type="predicted"/>
<keyword evidence="3" id="KW-1185">Reference proteome</keyword>
<feature type="chain" id="PRO_5043125106" evidence="1">
    <location>
        <begin position="25"/>
        <end position="67"/>
    </location>
</feature>
<evidence type="ECO:0000313" key="4">
    <source>
        <dbReference type="WBParaSite" id="NBR_0001013901-mRNA-1"/>
    </source>
</evidence>
<gene>
    <name evidence="2" type="ORF">NBR_LOCUS10140</name>
</gene>
<evidence type="ECO:0000313" key="2">
    <source>
        <dbReference type="EMBL" id="VDL73729.1"/>
    </source>
</evidence>
<feature type="signal peptide" evidence="1">
    <location>
        <begin position="1"/>
        <end position="24"/>
    </location>
</feature>
<dbReference type="EMBL" id="UYSL01020260">
    <property type="protein sequence ID" value="VDL73729.1"/>
    <property type="molecule type" value="Genomic_DNA"/>
</dbReference>
<name>A0A0N4Y300_NIPBR</name>
<organism evidence="4">
    <name type="scientific">Nippostrongylus brasiliensis</name>
    <name type="common">Rat hookworm</name>
    <dbReference type="NCBI Taxonomy" id="27835"/>
    <lineage>
        <taxon>Eukaryota</taxon>
        <taxon>Metazoa</taxon>
        <taxon>Ecdysozoa</taxon>
        <taxon>Nematoda</taxon>
        <taxon>Chromadorea</taxon>
        <taxon>Rhabditida</taxon>
        <taxon>Rhabditina</taxon>
        <taxon>Rhabditomorpha</taxon>
        <taxon>Strongyloidea</taxon>
        <taxon>Heligmosomidae</taxon>
        <taxon>Nippostrongylus</taxon>
    </lineage>
</organism>
<sequence>MAFISKSALFGFALGVLYLAQLHALPIPSADSAAVLSSTTDLALPNTTAIDTLSEPETSVRVKRQGG</sequence>
<reference evidence="4" key="1">
    <citation type="submission" date="2017-02" db="UniProtKB">
        <authorList>
            <consortium name="WormBaseParasite"/>
        </authorList>
    </citation>
    <scope>IDENTIFICATION</scope>
</reference>
<accession>A0A0N4Y300</accession>
<dbReference type="Proteomes" id="UP000271162">
    <property type="component" value="Unassembled WGS sequence"/>
</dbReference>
<dbReference type="AlphaFoldDB" id="A0A0N4Y300"/>